<feature type="compositionally biased region" description="Basic and acidic residues" evidence="4">
    <location>
        <begin position="775"/>
        <end position="784"/>
    </location>
</feature>
<dbReference type="SMART" id="SM00255">
    <property type="entry name" value="TIR"/>
    <property type="match status" value="1"/>
</dbReference>
<keyword evidence="7" id="KW-1185">Reference proteome</keyword>
<feature type="domain" description="TIR" evidence="5">
    <location>
        <begin position="23"/>
        <end position="183"/>
    </location>
</feature>
<dbReference type="EMBL" id="JAYMYS010000003">
    <property type="protein sequence ID" value="KAK7401099.1"/>
    <property type="molecule type" value="Genomic_DNA"/>
</dbReference>
<keyword evidence="3" id="KW-0520">NAD</keyword>
<sequence>MAEQQIISTAGSSSSSFIMVSPKKYDVFLSYRGEDTRMNFTSHLYEALKQNKVETYIDYRLEKGDEISPALIKAIEDSHISIVILSENYAFSKWCLEELGKILECKKKQEQIVIPVFHNIDPSHVRKQIGSYEKAFSKHKGESKCNKWKAALTEVANLAGWDSRHRTESEFLKDIVGDVLRKLTPRYPNQLKGLVGIEDNYEKIEALLKIGSMQEVLKYKRGTEDVEGIDLDLSKLTENLNLSSNSFTEMTNLRFLFIRDSSWRSKYNVYFPNGLDSLSYKLRYLHWDGFYLESLPSNFCAEKLVELRMPKSKVKKLWDGVQNLVNLKKINLNGSRDLIDIPDLSKAEKLESVSLRYCESLAHLHPSVLSLPKLTYLDLKFCRGIESLKVNSKSLCNLYLDDCSSLKEFSVTSEEMTHLGLDHTNICAFPSSIWCNRKLTFLSLRGCKNLESLSDDHGIRSITALDQYGCMQNHESNLSNLQTLLHNIGYFCFLEVLYLDKTNLKSLPTNIKKLSLLKRLFLDGCRKLVSLPELPQSLRELHVDNCTKLISLPELPPLVRVVRGINCTSLETNFTQQIVLQHMLQSRIPYIHKHPNYFDFGYFIFPVEHITDQCQFCTAEGSITIPYLPLSDLVGFIYCVILSKGSHEVDILCSIYQEGKLVGMDNNFIDANLNSDHVLFSFVKMKDVLFKTPFKFQFDYDDDNKHHQERIKEWGVFPVYSSESGFKLFGNSSMESFESESINQTSDNESEPRTIGDGVGGSNNENEQDLEQLLPEEKRRRICP</sequence>
<accession>A0AAN9SMZ0</accession>
<keyword evidence="1" id="KW-0433">Leucine-rich repeat</keyword>
<dbReference type="Proteomes" id="UP001386955">
    <property type="component" value="Unassembled WGS sequence"/>
</dbReference>
<feature type="region of interest" description="Disordered" evidence="4">
    <location>
        <begin position="738"/>
        <end position="784"/>
    </location>
</feature>
<dbReference type="PROSITE" id="PS50104">
    <property type="entry name" value="TIR"/>
    <property type="match status" value="1"/>
</dbReference>
<dbReference type="GO" id="GO:0006952">
    <property type="term" value="P:defense response"/>
    <property type="evidence" value="ECO:0007669"/>
    <property type="project" value="InterPro"/>
</dbReference>
<dbReference type="Gene3D" id="3.80.10.10">
    <property type="entry name" value="Ribonuclease Inhibitor"/>
    <property type="match status" value="2"/>
</dbReference>
<keyword evidence="2" id="KW-0677">Repeat</keyword>
<dbReference type="PANTHER" id="PTHR11017:SF243">
    <property type="entry name" value="ADP-RIBOSYL CYCLASE_CYCLIC ADP-RIBOSE HYDROLASE"/>
    <property type="match status" value="1"/>
</dbReference>
<evidence type="ECO:0000313" key="6">
    <source>
        <dbReference type="EMBL" id="KAK7401099.1"/>
    </source>
</evidence>
<reference evidence="6 7" key="1">
    <citation type="submission" date="2024-01" db="EMBL/GenBank/DDBJ databases">
        <title>The genomes of 5 underutilized Papilionoideae crops provide insights into root nodulation and disease resistanc.</title>
        <authorList>
            <person name="Jiang F."/>
        </authorList>
    </citation>
    <scope>NUCLEOTIDE SEQUENCE [LARGE SCALE GENOMIC DNA]</scope>
    <source>
        <strain evidence="6">DUOXIRENSHENG_FW03</strain>
        <tissue evidence="6">Leaves</tissue>
    </source>
</reference>
<dbReference type="GO" id="GO:0007165">
    <property type="term" value="P:signal transduction"/>
    <property type="evidence" value="ECO:0007669"/>
    <property type="project" value="InterPro"/>
</dbReference>
<name>A0AAN9SMZ0_PSOTE</name>
<evidence type="ECO:0000256" key="4">
    <source>
        <dbReference type="SAM" id="MobiDB-lite"/>
    </source>
</evidence>
<dbReference type="InterPro" id="IPR044974">
    <property type="entry name" value="Disease_R_plants"/>
</dbReference>
<comment type="caution">
    <text evidence="6">The sequence shown here is derived from an EMBL/GenBank/DDBJ whole genome shotgun (WGS) entry which is preliminary data.</text>
</comment>
<feature type="compositionally biased region" description="Polar residues" evidence="4">
    <location>
        <begin position="738"/>
        <end position="747"/>
    </location>
</feature>
<dbReference type="InterPro" id="IPR000157">
    <property type="entry name" value="TIR_dom"/>
</dbReference>
<dbReference type="SUPFAM" id="SSF52058">
    <property type="entry name" value="L domain-like"/>
    <property type="match status" value="1"/>
</dbReference>
<proteinExistence type="predicted"/>
<dbReference type="FunFam" id="3.40.50.10140:FF:000007">
    <property type="entry name" value="Disease resistance protein (TIR-NBS-LRR class)"/>
    <property type="match status" value="1"/>
</dbReference>
<evidence type="ECO:0000259" key="5">
    <source>
        <dbReference type="PROSITE" id="PS50104"/>
    </source>
</evidence>
<dbReference type="SUPFAM" id="SSF52200">
    <property type="entry name" value="Toll/Interleukin receptor TIR domain"/>
    <property type="match status" value="1"/>
</dbReference>
<dbReference type="Gene3D" id="3.40.50.10140">
    <property type="entry name" value="Toll/interleukin-1 receptor homology (TIR) domain"/>
    <property type="match status" value="1"/>
</dbReference>
<gene>
    <name evidence="6" type="ORF">VNO78_12413</name>
</gene>
<dbReference type="PANTHER" id="PTHR11017">
    <property type="entry name" value="LEUCINE-RICH REPEAT-CONTAINING PROTEIN"/>
    <property type="match status" value="1"/>
</dbReference>
<evidence type="ECO:0000313" key="7">
    <source>
        <dbReference type="Proteomes" id="UP001386955"/>
    </source>
</evidence>
<evidence type="ECO:0000256" key="1">
    <source>
        <dbReference type="ARBA" id="ARBA00022614"/>
    </source>
</evidence>
<dbReference type="InterPro" id="IPR011713">
    <property type="entry name" value="Leu-rich_rpt_3"/>
</dbReference>
<organism evidence="6 7">
    <name type="scientific">Psophocarpus tetragonolobus</name>
    <name type="common">Winged bean</name>
    <name type="synonym">Dolichos tetragonolobus</name>
    <dbReference type="NCBI Taxonomy" id="3891"/>
    <lineage>
        <taxon>Eukaryota</taxon>
        <taxon>Viridiplantae</taxon>
        <taxon>Streptophyta</taxon>
        <taxon>Embryophyta</taxon>
        <taxon>Tracheophyta</taxon>
        <taxon>Spermatophyta</taxon>
        <taxon>Magnoliopsida</taxon>
        <taxon>eudicotyledons</taxon>
        <taxon>Gunneridae</taxon>
        <taxon>Pentapetalae</taxon>
        <taxon>rosids</taxon>
        <taxon>fabids</taxon>
        <taxon>Fabales</taxon>
        <taxon>Fabaceae</taxon>
        <taxon>Papilionoideae</taxon>
        <taxon>50 kb inversion clade</taxon>
        <taxon>NPAAA clade</taxon>
        <taxon>indigoferoid/millettioid clade</taxon>
        <taxon>Phaseoleae</taxon>
        <taxon>Psophocarpus</taxon>
    </lineage>
</organism>
<dbReference type="AlphaFoldDB" id="A0AAN9SMZ0"/>
<dbReference type="Pfam" id="PF01582">
    <property type="entry name" value="TIR"/>
    <property type="match status" value="1"/>
</dbReference>
<evidence type="ECO:0000256" key="3">
    <source>
        <dbReference type="ARBA" id="ARBA00023027"/>
    </source>
</evidence>
<dbReference type="InterPro" id="IPR032675">
    <property type="entry name" value="LRR_dom_sf"/>
</dbReference>
<dbReference type="Pfam" id="PF07725">
    <property type="entry name" value="LRR_3"/>
    <property type="match status" value="1"/>
</dbReference>
<dbReference type="FunFam" id="3.80.10.10:FF:000386">
    <property type="entry name" value="Disease resistance protein RPS4"/>
    <property type="match status" value="1"/>
</dbReference>
<evidence type="ECO:0000256" key="2">
    <source>
        <dbReference type="ARBA" id="ARBA00022737"/>
    </source>
</evidence>
<protein>
    <recommendedName>
        <fullName evidence="5">TIR domain-containing protein</fullName>
    </recommendedName>
</protein>
<dbReference type="InterPro" id="IPR035897">
    <property type="entry name" value="Toll_tir_struct_dom_sf"/>
</dbReference>